<dbReference type="AlphaFoldDB" id="S5WMY9"/>
<dbReference type="EMBL" id="KF134112">
    <property type="protein sequence ID" value="AGS83409.1"/>
    <property type="molecule type" value="mRNA"/>
</dbReference>
<evidence type="ECO:0000313" key="15">
    <source>
        <dbReference type="EMBL" id="AGS83409.1"/>
    </source>
</evidence>
<dbReference type="Pfam" id="PF00412">
    <property type="entry name" value="LIM"/>
    <property type="match status" value="2"/>
</dbReference>
<feature type="compositionally biased region" description="Polar residues" evidence="12">
    <location>
        <begin position="367"/>
        <end position="398"/>
    </location>
</feature>
<dbReference type="GO" id="GO:0030182">
    <property type="term" value="P:neuron differentiation"/>
    <property type="evidence" value="ECO:0007669"/>
    <property type="project" value="TreeGrafter"/>
</dbReference>
<protein>
    <submittedName>
        <fullName evidence="15">Lhx1-5-1</fullName>
    </submittedName>
</protein>
<dbReference type="PROSITE" id="PS50071">
    <property type="entry name" value="HOMEOBOX_2"/>
    <property type="match status" value="1"/>
</dbReference>
<feature type="compositionally biased region" description="Polar residues" evidence="12">
    <location>
        <begin position="247"/>
        <end position="257"/>
    </location>
</feature>
<dbReference type="PROSITE" id="PS00027">
    <property type="entry name" value="HOMEOBOX_1"/>
    <property type="match status" value="1"/>
</dbReference>
<feature type="compositionally biased region" description="Low complexity" evidence="12">
    <location>
        <begin position="258"/>
        <end position="277"/>
    </location>
</feature>
<feature type="domain" description="Homeobox" evidence="14">
    <location>
        <begin position="399"/>
        <end position="459"/>
    </location>
</feature>
<evidence type="ECO:0000256" key="12">
    <source>
        <dbReference type="SAM" id="MobiDB-lite"/>
    </source>
</evidence>
<dbReference type="InterPro" id="IPR017970">
    <property type="entry name" value="Homeobox_CS"/>
</dbReference>
<evidence type="ECO:0000256" key="11">
    <source>
        <dbReference type="RuleBase" id="RU000682"/>
    </source>
</evidence>
<dbReference type="InterPro" id="IPR001781">
    <property type="entry name" value="Znf_LIM"/>
</dbReference>
<keyword evidence="6 9" id="KW-0238">DNA-binding</keyword>
<feature type="region of interest" description="Disordered" evidence="12">
    <location>
        <begin position="247"/>
        <end position="286"/>
    </location>
</feature>
<dbReference type="PANTHER" id="PTHR24208:SF105">
    <property type="entry name" value="DLIM1"/>
    <property type="match status" value="1"/>
</dbReference>
<evidence type="ECO:0000256" key="10">
    <source>
        <dbReference type="PROSITE-ProRule" id="PRU00125"/>
    </source>
</evidence>
<dbReference type="Pfam" id="PF00046">
    <property type="entry name" value="Homeodomain"/>
    <property type="match status" value="1"/>
</dbReference>
<dbReference type="GO" id="GO:0046872">
    <property type="term" value="F:metal ion binding"/>
    <property type="evidence" value="ECO:0007669"/>
    <property type="project" value="UniProtKB-KW"/>
</dbReference>
<dbReference type="InterPro" id="IPR050453">
    <property type="entry name" value="LIM_Homeobox_TF"/>
</dbReference>
<dbReference type="PROSITE" id="PS50023">
    <property type="entry name" value="LIM_DOMAIN_2"/>
    <property type="match status" value="2"/>
</dbReference>
<keyword evidence="4 10" id="KW-0862">Zinc</keyword>
<dbReference type="SUPFAM" id="SSF57716">
    <property type="entry name" value="Glucocorticoid receptor-like (DNA-binding domain)"/>
    <property type="match status" value="2"/>
</dbReference>
<feature type="domain" description="LIM zinc-binding" evidence="13">
    <location>
        <begin position="37"/>
        <end position="96"/>
    </location>
</feature>
<evidence type="ECO:0000256" key="1">
    <source>
        <dbReference type="ARBA" id="ARBA00004123"/>
    </source>
</evidence>
<dbReference type="SUPFAM" id="SSF46689">
    <property type="entry name" value="Homeodomain-like"/>
    <property type="match status" value="1"/>
</dbReference>
<feature type="domain" description="LIM zinc-binding" evidence="13">
    <location>
        <begin position="97"/>
        <end position="160"/>
    </location>
</feature>
<dbReference type="OrthoDB" id="10068367at2759"/>
<dbReference type="InterPro" id="IPR001356">
    <property type="entry name" value="HD"/>
</dbReference>
<sequence>MKDSNNNIKNHLLNSPIPVKLTSSINNFNKPFINPVPTCTSCSRPIIDRYLHNIADKFWHVQCLRCADCDIPLSERCFERDGKLFCSKDYRKRVSAKCSLCLNIILPTDLVRHSRDSSVFHLKCFFCVVCHKQLSTGDEYCLLENFRPVCREDFQHIFKEMSNILPQNCKHDSNKITNETIKDEPLISNQKDLMILSNTSKPDLETARNENFNILTKSHSPTNLLKPHSKFPFTDISTYQQTCLNRISNDSNSNSCQDTTNDINSNINGNNNSNTSNSDERRFPENRNDLTSTQQYNDFIGIKGNPNESHPVDSQLLTPEQNEKLPRTSSSFDKEPELCSLEDDLKSSFSAASSPECGIKEEEQDLNDGNGSEQSFQDDQQSVCHTESREGAQSGNSGTKRRGPRTTIKAKQLDTLKAAFSATPKPTRHVREQLAQDTGLTMRVIQVWFQNRRSKERRMKQLSAMGARRPFFRNARRMRSLSRGFGPDDMGPDTAQMMNNPNFHGYFGDNPDFCNAIAALGGSFQSGNNYPIGHPALHRDFFLSNTNPGLPGLQPSFLTINQPTSIPSSIHMSSSDNNQSVLVPGQMENSFNSTDQFNSNNCTSPEVIYSQPNFSSMSPHNIVSGPGYICAQQISSVCASGPQSLQNIPSLQFVQAPMVGMESW</sequence>
<dbReference type="InterPro" id="IPR009057">
    <property type="entry name" value="Homeodomain-like_sf"/>
</dbReference>
<dbReference type="SMART" id="SM00389">
    <property type="entry name" value="HOX"/>
    <property type="match status" value="1"/>
</dbReference>
<feature type="compositionally biased region" description="Basic and acidic residues" evidence="12">
    <location>
        <begin position="321"/>
        <end position="337"/>
    </location>
</feature>
<keyword evidence="8 9" id="KW-0539">Nucleus</keyword>
<evidence type="ECO:0000259" key="13">
    <source>
        <dbReference type="PROSITE" id="PS50023"/>
    </source>
</evidence>
<organism evidence="15">
    <name type="scientific">Schmidtea mediterranea</name>
    <name type="common">Freshwater planarian flatworm</name>
    <dbReference type="NCBI Taxonomy" id="79327"/>
    <lineage>
        <taxon>Eukaryota</taxon>
        <taxon>Metazoa</taxon>
        <taxon>Spiralia</taxon>
        <taxon>Lophotrochozoa</taxon>
        <taxon>Platyhelminthes</taxon>
        <taxon>Rhabditophora</taxon>
        <taxon>Seriata</taxon>
        <taxon>Tricladida</taxon>
        <taxon>Continenticola</taxon>
        <taxon>Geoplanoidea</taxon>
        <taxon>Dugesiidae</taxon>
        <taxon>Schmidtea</taxon>
    </lineage>
</organism>
<dbReference type="GO" id="GO:0005634">
    <property type="term" value="C:nucleus"/>
    <property type="evidence" value="ECO:0007669"/>
    <property type="project" value="UniProtKB-SubCell"/>
</dbReference>
<keyword evidence="3" id="KW-0677">Repeat</keyword>
<reference evidence="15" key="1">
    <citation type="journal article" date="2013" name="Development">
        <title>Transcription factors lhx1/5-1 and pitx are required for the maintenance and regeneration of serotonergic neurons in planarians.</title>
        <authorList>
            <person name="Currie K.W."/>
            <person name="Pearson B.J."/>
        </authorList>
    </citation>
    <scope>NUCLEOTIDE SEQUENCE</scope>
    <source>
        <strain evidence="15">CIW4</strain>
    </source>
</reference>
<dbReference type="GO" id="GO:0000981">
    <property type="term" value="F:DNA-binding transcription factor activity, RNA polymerase II-specific"/>
    <property type="evidence" value="ECO:0007669"/>
    <property type="project" value="InterPro"/>
</dbReference>
<keyword evidence="7 9" id="KW-0371">Homeobox</keyword>
<dbReference type="GO" id="GO:0000977">
    <property type="term" value="F:RNA polymerase II transcription regulatory region sequence-specific DNA binding"/>
    <property type="evidence" value="ECO:0007669"/>
    <property type="project" value="TreeGrafter"/>
</dbReference>
<comment type="subcellular location">
    <subcellularLocation>
        <location evidence="1 9 11">Nucleus</location>
    </subcellularLocation>
</comment>
<feature type="DNA-binding region" description="Homeobox" evidence="9">
    <location>
        <begin position="401"/>
        <end position="460"/>
    </location>
</feature>
<evidence type="ECO:0000256" key="2">
    <source>
        <dbReference type="ARBA" id="ARBA00022723"/>
    </source>
</evidence>
<feature type="region of interest" description="Disordered" evidence="12">
    <location>
        <begin position="362"/>
        <end position="407"/>
    </location>
</feature>
<dbReference type="PANTHER" id="PTHR24208">
    <property type="entry name" value="LIM/HOMEOBOX PROTEIN LHX"/>
    <property type="match status" value="1"/>
</dbReference>
<proteinExistence type="evidence at transcript level"/>
<evidence type="ECO:0000256" key="3">
    <source>
        <dbReference type="ARBA" id="ARBA00022737"/>
    </source>
</evidence>
<accession>S5WMY9</accession>
<name>S5WMY9_SCHMD</name>
<dbReference type="PROSITE" id="PS00478">
    <property type="entry name" value="LIM_DOMAIN_1"/>
    <property type="match status" value="2"/>
</dbReference>
<dbReference type="FunFam" id="2.10.110.10:FF:000006">
    <property type="entry name" value="LIM homeobox transcription factor 1-beta"/>
    <property type="match status" value="1"/>
</dbReference>
<evidence type="ECO:0000259" key="14">
    <source>
        <dbReference type="PROSITE" id="PS50071"/>
    </source>
</evidence>
<evidence type="ECO:0000256" key="4">
    <source>
        <dbReference type="ARBA" id="ARBA00022833"/>
    </source>
</evidence>
<dbReference type="Gene3D" id="2.10.110.10">
    <property type="entry name" value="Cysteine Rich Protein"/>
    <property type="match status" value="2"/>
</dbReference>
<dbReference type="CDD" id="cd00086">
    <property type="entry name" value="homeodomain"/>
    <property type="match status" value="1"/>
</dbReference>
<evidence type="ECO:0000256" key="9">
    <source>
        <dbReference type="PROSITE-ProRule" id="PRU00108"/>
    </source>
</evidence>
<dbReference type="Gene3D" id="1.10.10.60">
    <property type="entry name" value="Homeodomain-like"/>
    <property type="match status" value="1"/>
</dbReference>
<feature type="region of interest" description="Disordered" evidence="12">
    <location>
        <begin position="298"/>
        <end position="337"/>
    </location>
</feature>
<evidence type="ECO:0000256" key="8">
    <source>
        <dbReference type="ARBA" id="ARBA00023242"/>
    </source>
</evidence>
<dbReference type="SMART" id="SM00132">
    <property type="entry name" value="LIM"/>
    <property type="match status" value="2"/>
</dbReference>
<evidence type="ECO:0000256" key="5">
    <source>
        <dbReference type="ARBA" id="ARBA00023038"/>
    </source>
</evidence>
<evidence type="ECO:0000256" key="6">
    <source>
        <dbReference type="ARBA" id="ARBA00023125"/>
    </source>
</evidence>
<evidence type="ECO:0000256" key="7">
    <source>
        <dbReference type="ARBA" id="ARBA00023155"/>
    </source>
</evidence>
<keyword evidence="2 10" id="KW-0479">Metal-binding</keyword>
<keyword evidence="5 10" id="KW-0440">LIM domain</keyword>
<dbReference type="FunFam" id="1.10.10.60:FF:000075">
    <property type="entry name" value="LIM/homeobox protein Lhx1"/>
    <property type="match status" value="1"/>
</dbReference>